<dbReference type="InterPro" id="IPR011639">
    <property type="entry name" value="MethylTrfase_TaqI-like_dom"/>
</dbReference>
<evidence type="ECO:0000256" key="1">
    <source>
        <dbReference type="ARBA" id="ARBA00006594"/>
    </source>
</evidence>
<dbReference type="Proteomes" id="UP001154860">
    <property type="component" value="Unassembled WGS sequence"/>
</dbReference>
<dbReference type="GO" id="GO:0009307">
    <property type="term" value="P:DNA restriction-modification system"/>
    <property type="evidence" value="ECO:0007669"/>
    <property type="project" value="UniProtKB-KW"/>
</dbReference>
<comment type="catalytic activity">
    <reaction evidence="7">
        <text>a 2'-deoxyadenosine in DNA + S-adenosyl-L-methionine = an N(6)-methyl-2'-deoxyadenosine in DNA + S-adenosyl-L-homocysteine + H(+)</text>
        <dbReference type="Rhea" id="RHEA:15197"/>
        <dbReference type="Rhea" id="RHEA-COMP:12418"/>
        <dbReference type="Rhea" id="RHEA-COMP:12419"/>
        <dbReference type="ChEBI" id="CHEBI:15378"/>
        <dbReference type="ChEBI" id="CHEBI:57856"/>
        <dbReference type="ChEBI" id="CHEBI:59789"/>
        <dbReference type="ChEBI" id="CHEBI:90615"/>
        <dbReference type="ChEBI" id="CHEBI:90616"/>
        <dbReference type="EC" id="2.1.1.72"/>
    </reaction>
</comment>
<keyword evidence="3 10" id="KW-0489">Methyltransferase</keyword>
<feature type="domain" description="Type II methyltransferase M.TaqI-like" evidence="9">
    <location>
        <begin position="392"/>
        <end position="576"/>
    </location>
</feature>
<reference evidence="10 11" key="2">
    <citation type="journal article" date="2023" name="Plant Pathol.">
        <title>Dismantling and reorganizing Pseudomonas marginalis sensu#lato.</title>
        <authorList>
            <person name="Sawada H."/>
            <person name="Fujikawa T."/>
            <person name="Satou M."/>
        </authorList>
    </citation>
    <scope>NUCLEOTIDE SEQUENCE [LARGE SCALE GENOMIC DNA]</scope>
    <source>
        <strain evidence="10 11">MAFF 301381</strain>
    </source>
</reference>
<evidence type="ECO:0000256" key="4">
    <source>
        <dbReference type="ARBA" id="ARBA00022679"/>
    </source>
</evidence>
<dbReference type="InterPro" id="IPR002052">
    <property type="entry name" value="DNA_methylase_N6_adenine_CS"/>
</dbReference>
<dbReference type="PANTHER" id="PTHR33841:SF5">
    <property type="entry name" value="DNA METHYLASE (MODIFICATION METHYLASE) (METHYLTRANSFERASE)-RELATED"/>
    <property type="match status" value="1"/>
</dbReference>
<dbReference type="PANTHER" id="PTHR33841">
    <property type="entry name" value="DNA METHYLTRANSFERASE YEEA-RELATED"/>
    <property type="match status" value="1"/>
</dbReference>
<evidence type="ECO:0000256" key="6">
    <source>
        <dbReference type="ARBA" id="ARBA00022747"/>
    </source>
</evidence>
<dbReference type="AlphaFoldDB" id="A0A9X0YC06"/>
<dbReference type="RefSeq" id="WP_205490336.1">
    <property type="nucleotide sequence ID" value="NZ_JAFHKI010000067.1"/>
</dbReference>
<comment type="caution">
    <text evidence="10">The sequence shown here is derived from an EMBL/GenBank/DDBJ whole genome shotgun (WGS) entry which is preliminary data.</text>
</comment>
<dbReference type="PRINTS" id="PR00507">
    <property type="entry name" value="N12N6MTFRASE"/>
</dbReference>
<dbReference type="GO" id="GO:0003676">
    <property type="term" value="F:nucleic acid binding"/>
    <property type="evidence" value="ECO:0007669"/>
    <property type="project" value="InterPro"/>
</dbReference>
<evidence type="ECO:0000256" key="5">
    <source>
        <dbReference type="ARBA" id="ARBA00022691"/>
    </source>
</evidence>
<keyword evidence="5" id="KW-0949">S-adenosyl-L-methionine</keyword>
<evidence type="ECO:0000313" key="10">
    <source>
        <dbReference type="EMBL" id="MBN2976397.1"/>
    </source>
</evidence>
<feature type="region of interest" description="Disordered" evidence="8">
    <location>
        <begin position="675"/>
        <end position="695"/>
    </location>
</feature>
<reference evidence="10 11" key="1">
    <citation type="journal article" date="2021" name="Int. J. Syst. Evol. Microbiol.">
        <title>Pseudomonas lactucae sp. nov., a pathogen causing bacterial rot of lettuce in Japan.</title>
        <authorList>
            <person name="Sawada H."/>
            <person name="Fujikawa T."/>
            <person name="Satou M."/>
        </authorList>
    </citation>
    <scope>NUCLEOTIDE SEQUENCE [LARGE SCALE GENOMIC DNA]</scope>
    <source>
        <strain evidence="10 11">MAFF 301381</strain>
    </source>
</reference>
<keyword evidence="4" id="KW-0808">Transferase</keyword>
<protein>
    <recommendedName>
        <fullName evidence="2">site-specific DNA-methyltransferase (adenine-specific)</fullName>
        <ecNumber evidence="2">2.1.1.72</ecNumber>
    </recommendedName>
</protein>
<dbReference type="GO" id="GO:0032259">
    <property type="term" value="P:methylation"/>
    <property type="evidence" value="ECO:0007669"/>
    <property type="project" value="UniProtKB-KW"/>
</dbReference>
<sequence>MDNLQDWLAKAGVTSESTVDLGGISGPRHVRYLDLLPSGDNQELLPDAVVESGGVPLIYVVRHDTLGSERANTAELSQLVRVLACRADARYLAVVEPGKVVVYPILMDEVLPVPVLSDTEEGGYAKFRGILSGSSTDITSTASTRKSRKAAGLWLDGLLFRLLTDAARDIHRCAPLLTVQQVLSLVGRALFFRFLVDRHIVSEAELPCISHRTSDLSMVFSNLDALIETCTWLDKTFNGDLLSLTDSHDAVDKYIGLRQLLDAGAETICWHLTNIQCKAVHGQLPLQWGGIYFRHVPVDVLSQVYEDFAHQFIPELARETSIHFTPRKLAEIVVDGAFSAVSSTTPDRARVLDPSVGGGVFLVLAFKRLIAERWRASGKRPCRTEIRLILMEQITGLDVNHDALNITALSLYLCALELDPDPRPLSELKFKKLVGSILHPVDESSLDPAKVPYDSPHDMKLGSLSSEVLHRHAGLYDIVVGNPPWNAFKDDRAGALNRTLRKLLAKPNQSTPVTASDMVARYGSPDIAFLLAASSWAKPAGAIGFAVHGRFLFQGDSFELRRHVFENLRVTGVMNFAALRQDQKIWPKNDAQFALMVATNETPDPLDGFFFISPRHEPRLSQEGVFRIDPNSAIPVSLFQVCNDPQAFKALYKGGRLGLDLLHRMRSETAQSLGEQVAKHGGSFNSGYQTGKEEKRQTDASHLVGLLDVQHDMTFVVAPGSRTAGEQDRYFELPKLQWPRTPEIYRGPLLLLRESPKPEREFRGALFSATDAAYRESFIGLSALGKPELNGLIDLIYVVSYSDLFLYHQLLTSPKFGVERDSSLQKDLLDFPLVREETLTVEQWQKLRVVAGKLRNRCVKWQELDELVFDLHGLSTADRQLVRDTLKMDLPFTDVSKQATTPTCAATRQQFVDTVAKLIHPFVDSDQAGVSELQARPIDGWVFIEVGAPENSPHEGVVVHDLAHLVTFADSYWSSRIQIKLKDRTVFGQLDQMRYWTLTEARSLTLDWLQSGEMPGTGDAPFIRGQTGVSSP</sequence>
<dbReference type="Gene3D" id="3.40.50.150">
    <property type="entry name" value="Vaccinia Virus protein VP39"/>
    <property type="match status" value="1"/>
</dbReference>
<gene>
    <name evidence="10" type="ORF">JWR99_10645</name>
</gene>
<name>A0A9X0YC06_9PSED</name>
<dbReference type="EMBL" id="JAFHKJ010000042">
    <property type="protein sequence ID" value="MBN2976397.1"/>
    <property type="molecule type" value="Genomic_DNA"/>
</dbReference>
<evidence type="ECO:0000256" key="7">
    <source>
        <dbReference type="ARBA" id="ARBA00047942"/>
    </source>
</evidence>
<keyword evidence="11" id="KW-1185">Reference proteome</keyword>
<evidence type="ECO:0000256" key="3">
    <source>
        <dbReference type="ARBA" id="ARBA00022603"/>
    </source>
</evidence>
<dbReference type="EC" id="2.1.1.72" evidence="2"/>
<dbReference type="SUPFAM" id="SSF53335">
    <property type="entry name" value="S-adenosyl-L-methionine-dependent methyltransferases"/>
    <property type="match status" value="1"/>
</dbReference>
<dbReference type="Pfam" id="PF07669">
    <property type="entry name" value="Eco57I"/>
    <property type="match status" value="1"/>
</dbReference>
<evidence type="ECO:0000259" key="9">
    <source>
        <dbReference type="Pfam" id="PF07669"/>
    </source>
</evidence>
<dbReference type="PROSITE" id="PS00092">
    <property type="entry name" value="N6_MTASE"/>
    <property type="match status" value="1"/>
</dbReference>
<keyword evidence="6" id="KW-0680">Restriction system</keyword>
<dbReference type="InterPro" id="IPR029063">
    <property type="entry name" value="SAM-dependent_MTases_sf"/>
</dbReference>
<proteinExistence type="inferred from homology"/>
<dbReference type="InterPro" id="IPR050953">
    <property type="entry name" value="N4_N6_ade-DNA_methylase"/>
</dbReference>
<organism evidence="10 11">
    <name type="scientific">Pseudomonas lactucae</name>
    <dbReference type="NCBI Taxonomy" id="2813360"/>
    <lineage>
        <taxon>Bacteria</taxon>
        <taxon>Pseudomonadati</taxon>
        <taxon>Pseudomonadota</taxon>
        <taxon>Gammaproteobacteria</taxon>
        <taxon>Pseudomonadales</taxon>
        <taxon>Pseudomonadaceae</taxon>
        <taxon>Pseudomonas</taxon>
    </lineage>
</organism>
<comment type="similarity">
    <text evidence="1">Belongs to the N(4)/N(6)-methyltransferase family.</text>
</comment>
<evidence type="ECO:0000256" key="2">
    <source>
        <dbReference type="ARBA" id="ARBA00011900"/>
    </source>
</evidence>
<evidence type="ECO:0000256" key="8">
    <source>
        <dbReference type="SAM" id="MobiDB-lite"/>
    </source>
</evidence>
<evidence type="ECO:0000313" key="11">
    <source>
        <dbReference type="Proteomes" id="UP001154860"/>
    </source>
</evidence>
<accession>A0A9X0YC06</accession>
<dbReference type="GO" id="GO:0009007">
    <property type="term" value="F:site-specific DNA-methyltransferase (adenine-specific) activity"/>
    <property type="evidence" value="ECO:0007669"/>
    <property type="project" value="UniProtKB-EC"/>
</dbReference>